<dbReference type="EMBL" id="SAYJ01000017">
    <property type="protein sequence ID" value="TXJ56173.1"/>
    <property type="molecule type" value="Genomic_DNA"/>
</dbReference>
<evidence type="ECO:0000256" key="1">
    <source>
        <dbReference type="ARBA" id="ARBA00006484"/>
    </source>
</evidence>
<dbReference type="PRINTS" id="PR00080">
    <property type="entry name" value="SDRFAMILY"/>
</dbReference>
<gene>
    <name evidence="7" type="ORF">EPJ67_07900</name>
    <name evidence="8" type="ORF">EPJ74_07750</name>
    <name evidence="6" type="ORF">EPJ76_06790</name>
    <name evidence="4" type="ORF">EPJ78_04115</name>
    <name evidence="3" type="ORF">EPJ79_06790</name>
    <name evidence="5" type="ORF">EPJ84_02440</name>
</gene>
<reference evidence="9 10" key="1">
    <citation type="journal article" date="1992" name="Lakartidningen">
        <title>[Penicillin V and not amoxicillin is the first choice preparation in acute otitis].</title>
        <authorList>
            <person name="Kamme C."/>
            <person name="Lundgren K."/>
            <person name="Prellner K."/>
        </authorList>
    </citation>
    <scope>NUCLEOTIDE SEQUENCE [LARGE SCALE GENOMIC DNA]</scope>
    <source>
        <strain evidence="3 13">513A</strain>
        <strain evidence="8 9">PC2022III</strain>
        <strain evidence="7 14">PC2777IV</strain>
        <strain evidence="6 11">PC3053II</strain>
        <strain evidence="5 10">PC3939II</strain>
        <strain evidence="4 12">PC4580III</strain>
    </source>
</reference>
<dbReference type="Proteomes" id="UP000324638">
    <property type="component" value="Unassembled WGS sequence"/>
</dbReference>
<dbReference type="EMBL" id="SAYB01000003">
    <property type="protein sequence ID" value="TXJ37903.1"/>
    <property type="molecule type" value="Genomic_DNA"/>
</dbReference>
<dbReference type="Proteomes" id="UP000322814">
    <property type="component" value="Unassembled WGS sequence"/>
</dbReference>
<dbReference type="InterPro" id="IPR002347">
    <property type="entry name" value="SDR_fam"/>
</dbReference>
<evidence type="ECO:0000313" key="11">
    <source>
        <dbReference type="Proteomes" id="UP000322327"/>
    </source>
</evidence>
<dbReference type="Proteomes" id="UP000322327">
    <property type="component" value="Unassembled WGS sequence"/>
</dbReference>
<evidence type="ECO:0000313" key="12">
    <source>
        <dbReference type="Proteomes" id="UP000322814"/>
    </source>
</evidence>
<dbReference type="EMBL" id="SAYE01000005">
    <property type="protein sequence ID" value="TXJ52499.1"/>
    <property type="molecule type" value="Genomic_DNA"/>
</dbReference>
<dbReference type="PANTHER" id="PTHR42879">
    <property type="entry name" value="3-OXOACYL-(ACYL-CARRIER-PROTEIN) REDUCTASE"/>
    <property type="match status" value="1"/>
</dbReference>
<dbReference type="EMBL" id="SAYI01000018">
    <property type="protein sequence ID" value="TXJ55290.1"/>
    <property type="molecule type" value="Genomic_DNA"/>
</dbReference>
<dbReference type="OrthoDB" id="1999550at2"/>
<dbReference type="InterPro" id="IPR036291">
    <property type="entry name" value="NAD(P)-bd_dom_sf"/>
</dbReference>
<accession>A0A5C8D1L1</accession>
<evidence type="ECO:0000313" key="3">
    <source>
        <dbReference type="EMBL" id="TXJ20838.1"/>
    </source>
</evidence>
<dbReference type="GeneID" id="61067208"/>
<dbReference type="NCBIfam" id="NF009931">
    <property type="entry name" value="PRK13394.1"/>
    <property type="match status" value="1"/>
</dbReference>
<evidence type="ECO:0000313" key="4">
    <source>
        <dbReference type="EMBL" id="TXJ37903.1"/>
    </source>
</evidence>
<dbReference type="EMBL" id="SAXU01000001">
    <property type="protein sequence ID" value="TXJ20838.1"/>
    <property type="molecule type" value="Genomic_DNA"/>
</dbReference>
<dbReference type="Pfam" id="PF00106">
    <property type="entry name" value="adh_short"/>
    <property type="match status" value="1"/>
</dbReference>
<evidence type="ECO:0000256" key="2">
    <source>
        <dbReference type="RuleBase" id="RU000363"/>
    </source>
</evidence>
<dbReference type="AlphaFoldDB" id="A0A5C8D1L1"/>
<dbReference type="FunFam" id="3.40.50.720:FF:000084">
    <property type="entry name" value="Short-chain dehydrogenase reductase"/>
    <property type="match status" value="1"/>
</dbReference>
<reference evidence="4" key="2">
    <citation type="submission" date="2019-01" db="EMBL/GenBank/DDBJ databases">
        <authorList>
            <person name="Thorell K."/>
        </authorList>
    </citation>
    <scope>NUCLEOTIDE SEQUENCE</scope>
    <source>
        <strain evidence="3">513A</strain>
        <strain evidence="8">PC2022III</strain>
        <strain evidence="7">PC2777IV</strain>
        <strain evidence="6">PC3053II</strain>
        <strain evidence="5">PC3939II</strain>
        <strain evidence="4">PC4580III</strain>
    </source>
</reference>
<protein>
    <submittedName>
        <fullName evidence="4">3-hydroxybutyrate dehydrogenase</fullName>
    </submittedName>
</protein>
<dbReference type="Gene3D" id="3.40.50.720">
    <property type="entry name" value="NAD(P)-binding Rossmann-like Domain"/>
    <property type="match status" value="1"/>
</dbReference>
<organism evidence="4 12">
    <name type="scientific">Brachyspira aalborgi</name>
    <dbReference type="NCBI Taxonomy" id="29522"/>
    <lineage>
        <taxon>Bacteria</taxon>
        <taxon>Pseudomonadati</taxon>
        <taxon>Spirochaetota</taxon>
        <taxon>Spirochaetia</taxon>
        <taxon>Brachyspirales</taxon>
        <taxon>Brachyspiraceae</taxon>
        <taxon>Brachyspira</taxon>
    </lineage>
</organism>
<evidence type="ECO:0000313" key="8">
    <source>
        <dbReference type="EMBL" id="TXJ60094.1"/>
    </source>
</evidence>
<dbReference type="InterPro" id="IPR050259">
    <property type="entry name" value="SDR"/>
</dbReference>
<evidence type="ECO:0000313" key="14">
    <source>
        <dbReference type="Proteomes" id="UP000325013"/>
    </source>
</evidence>
<comment type="caution">
    <text evidence="4">The sequence shown here is derived from an EMBL/GenBank/DDBJ whole genome shotgun (WGS) entry which is preliminary data.</text>
</comment>
<comment type="similarity">
    <text evidence="1 2">Belongs to the short-chain dehydrogenases/reductases (SDR) family.</text>
</comment>
<evidence type="ECO:0000313" key="7">
    <source>
        <dbReference type="EMBL" id="TXJ56173.1"/>
    </source>
</evidence>
<evidence type="ECO:0000313" key="9">
    <source>
        <dbReference type="Proteomes" id="UP000322188"/>
    </source>
</evidence>
<dbReference type="Proteomes" id="UP000325013">
    <property type="component" value="Unassembled WGS sequence"/>
</dbReference>
<dbReference type="EMBL" id="SAYK01000006">
    <property type="protein sequence ID" value="TXJ60094.1"/>
    <property type="molecule type" value="Genomic_DNA"/>
</dbReference>
<sequence length="260" mass="27672">MSLKGKVALVTGSASGLGKASVQRLSKDGAAVVVADLNLEGAKQVAEEINSSGGKAIAISMDVTSEEDVNNGFKKTITDLGGIDIVFSNAGIQIVHPIEEFPFAEWKKMMAIHADGAFLTAKAAFTEMKKSGKGGQILFMGSAHSHLASPFKSPYCFAKHGLLGLARVLAKEGGEFNIHTYVICPGFVRTPLVEKQIPEQAKIKGITEEEVISTIMLKDTVDKKFTTLEEVANLVSFFAHDEAGVMTGQSLLVSHGWGMC</sequence>
<dbReference type="RefSeq" id="WP_147529125.1">
    <property type="nucleotide sequence ID" value="NZ_SAXU01000001.1"/>
</dbReference>
<proteinExistence type="inferred from homology"/>
<evidence type="ECO:0000313" key="6">
    <source>
        <dbReference type="EMBL" id="TXJ55290.1"/>
    </source>
</evidence>
<evidence type="ECO:0000313" key="13">
    <source>
        <dbReference type="Proteomes" id="UP000324638"/>
    </source>
</evidence>
<dbReference type="Proteomes" id="UP000322307">
    <property type="component" value="Unassembled WGS sequence"/>
</dbReference>
<evidence type="ECO:0000313" key="5">
    <source>
        <dbReference type="EMBL" id="TXJ52499.1"/>
    </source>
</evidence>
<name>A0A5C8D1L1_9SPIR</name>
<dbReference type="Proteomes" id="UP000322188">
    <property type="component" value="Unassembled WGS sequence"/>
</dbReference>
<dbReference type="SUPFAM" id="SSF51735">
    <property type="entry name" value="NAD(P)-binding Rossmann-fold domains"/>
    <property type="match status" value="1"/>
</dbReference>
<evidence type="ECO:0000313" key="10">
    <source>
        <dbReference type="Proteomes" id="UP000322307"/>
    </source>
</evidence>
<dbReference type="PANTHER" id="PTHR42879:SF2">
    <property type="entry name" value="3-OXOACYL-[ACYL-CARRIER-PROTEIN] REDUCTASE FABG"/>
    <property type="match status" value="1"/>
</dbReference>
<dbReference type="NCBIfam" id="NF009093">
    <property type="entry name" value="PRK12429.1"/>
    <property type="match status" value="1"/>
</dbReference>
<dbReference type="PRINTS" id="PR00081">
    <property type="entry name" value="GDHRDH"/>
</dbReference>